<keyword evidence="2" id="KW-1185">Reference proteome</keyword>
<dbReference type="Gene3D" id="2.40.160.60">
    <property type="entry name" value="Outer membrane protein transport protein (OMPP1/FadL/TodX)"/>
    <property type="match status" value="1"/>
</dbReference>
<evidence type="ECO:0008006" key="3">
    <source>
        <dbReference type="Google" id="ProtNLM"/>
    </source>
</evidence>
<organism evidence="1 2">
    <name type="scientific">Siphonobacter aquaeclarae</name>
    <dbReference type="NCBI Taxonomy" id="563176"/>
    <lineage>
        <taxon>Bacteria</taxon>
        <taxon>Pseudomonadati</taxon>
        <taxon>Bacteroidota</taxon>
        <taxon>Cytophagia</taxon>
        <taxon>Cytophagales</taxon>
        <taxon>Cytophagaceae</taxon>
        <taxon>Siphonobacter</taxon>
    </lineage>
</organism>
<dbReference type="EMBL" id="FNGS01000001">
    <property type="protein sequence ID" value="SDL18808.1"/>
    <property type="molecule type" value="Genomic_DNA"/>
</dbReference>
<evidence type="ECO:0000313" key="2">
    <source>
        <dbReference type="Proteomes" id="UP000198901"/>
    </source>
</evidence>
<protein>
    <recommendedName>
        <fullName evidence="3">Long-chain fatty acid transport protein</fullName>
    </recommendedName>
</protein>
<proteinExistence type="predicted"/>
<dbReference type="SUPFAM" id="SSF56935">
    <property type="entry name" value="Porins"/>
    <property type="match status" value="1"/>
</dbReference>
<name>A0A1G9I0P6_9BACT</name>
<evidence type="ECO:0000313" key="1">
    <source>
        <dbReference type="EMBL" id="SDL18808.1"/>
    </source>
</evidence>
<dbReference type="Proteomes" id="UP000198901">
    <property type="component" value="Unassembled WGS sequence"/>
</dbReference>
<accession>A0A1G9I0P6</accession>
<dbReference type="STRING" id="563176.SAMN04488090_0289"/>
<sequence length="461" mass="50918">MVAAQDTHYWSSQFNPGGFVMPGATVADTRDSGVFFFNPALLAFRPQRSISVSGNIYQYATLKIREGTGVHKPLVSSGTGIYPSMLAGSVPIKRGRVVMAYGLLHHYILSYKVTQRQDKHMDVLDNAYSPGSETFIGQYAAQNLINETSGLLSAAVRLKPSLTAGITLEGIMRKQFLDEEVSARALVNTGSTTDFLPLTNVESVYRVEYTSIGVRPRLGLAYNRDRHHFGLTVSLPLLKLSGRGTLVSDNLVTNLVLGAGLSPLNLLANTRQEKLHIRYKSPVSIAAGYTFDYGKGQLFAAAEWFAGLKEYAILTPRNEYYIRPDTAQISGEGLLTLRDARRPVVNAALGITFPVTERIQGYAAARTDFTYTDRSRFSVPDGHTPYTSYWNNYHLQVGANIRKKKMEVRPCLMFTYGGMNGYTQPVNFDTPNESNLLLGEQGVSRASYFVAGFQLSYIHAL</sequence>
<gene>
    <name evidence="1" type="ORF">SAMN04488090_0289</name>
</gene>
<dbReference type="AlphaFoldDB" id="A0A1G9I0P6"/>
<reference evidence="1 2" key="1">
    <citation type="submission" date="2016-10" db="EMBL/GenBank/DDBJ databases">
        <authorList>
            <person name="de Groot N.N."/>
        </authorList>
    </citation>
    <scope>NUCLEOTIDE SEQUENCE [LARGE SCALE GENOMIC DNA]</scope>
    <source>
        <strain evidence="1 2">DSM 21668</strain>
    </source>
</reference>